<organism evidence="1 2">
    <name type="scientific">Dentiscutata erythropus</name>
    <dbReference type="NCBI Taxonomy" id="1348616"/>
    <lineage>
        <taxon>Eukaryota</taxon>
        <taxon>Fungi</taxon>
        <taxon>Fungi incertae sedis</taxon>
        <taxon>Mucoromycota</taxon>
        <taxon>Glomeromycotina</taxon>
        <taxon>Glomeromycetes</taxon>
        <taxon>Diversisporales</taxon>
        <taxon>Gigasporaceae</taxon>
        <taxon>Dentiscutata</taxon>
    </lineage>
</organism>
<reference evidence="1" key="1">
    <citation type="submission" date="2021-06" db="EMBL/GenBank/DDBJ databases">
        <authorList>
            <person name="Kallberg Y."/>
            <person name="Tangrot J."/>
            <person name="Rosling A."/>
        </authorList>
    </citation>
    <scope>NUCLEOTIDE SEQUENCE</scope>
    <source>
        <strain evidence="1">MA453B</strain>
    </source>
</reference>
<dbReference type="OrthoDB" id="2419720at2759"/>
<accession>A0A9N9PBR4</accession>
<comment type="caution">
    <text evidence="1">The sequence shown here is derived from an EMBL/GenBank/DDBJ whole genome shotgun (WGS) entry which is preliminary data.</text>
</comment>
<keyword evidence="2" id="KW-1185">Reference proteome</keyword>
<dbReference type="Proteomes" id="UP000789405">
    <property type="component" value="Unassembled WGS sequence"/>
</dbReference>
<evidence type="ECO:0000313" key="2">
    <source>
        <dbReference type="Proteomes" id="UP000789405"/>
    </source>
</evidence>
<feature type="non-terminal residue" evidence="1">
    <location>
        <position position="1"/>
    </location>
</feature>
<feature type="non-terminal residue" evidence="1">
    <location>
        <position position="132"/>
    </location>
</feature>
<dbReference type="EMBL" id="CAJVPY010067368">
    <property type="protein sequence ID" value="CAG8825968.1"/>
    <property type="molecule type" value="Genomic_DNA"/>
</dbReference>
<protein>
    <submittedName>
        <fullName evidence="1">14399_t:CDS:1</fullName>
    </submittedName>
</protein>
<proteinExistence type="predicted"/>
<gene>
    <name evidence="1" type="ORF">DERYTH_LOCUS28005</name>
</gene>
<sequence>NLGLDTIDDNFIEDVVDEPQATLKAILGDNGISNIIEMWRIRRIGGLSRKENLVVLFNDGSHIYTYQVLENSPSLTAIESSVDTTIQVNLNLQSFKVLTIVQVFKKLLLKEIDLESLFQWLKPQLTSLWKLK</sequence>
<evidence type="ECO:0000313" key="1">
    <source>
        <dbReference type="EMBL" id="CAG8825968.1"/>
    </source>
</evidence>
<name>A0A9N9PBR4_9GLOM</name>
<dbReference type="AlphaFoldDB" id="A0A9N9PBR4"/>